<dbReference type="Pfam" id="PF02585">
    <property type="entry name" value="PIG-L"/>
    <property type="match status" value="1"/>
</dbReference>
<dbReference type="SUPFAM" id="SSF102588">
    <property type="entry name" value="LmbE-like"/>
    <property type="match status" value="1"/>
</dbReference>
<dbReference type="InterPro" id="IPR003737">
    <property type="entry name" value="GlcNAc_PI_deacetylase-related"/>
</dbReference>
<sequence>MNKTIISIHAHPDDESSKGAAIIARYVSEGARAVLITATGGEEGDIINPAMKTDYVRANLAMIRSQELDEAVKIIGYHRLVKLGYRDSGMVGTPANENPSCFAMVPIDEAASVVARVIRQERPSVMLTYPEIQSRYPHPDHVRVYHLSMRAMELASDPAFEPQGDAPHEIEKVYYHIWTKERILAIHEKFIELGLESPFTSGWFEDAIQDYLATTKIALKGFSQIRRDALLAHRTQIDPNSPFWFGLDVDDELDAYPTEDLYLARGPVGYEFVGIEDDLFGGL</sequence>
<dbReference type="GO" id="GO:0016811">
    <property type="term" value="F:hydrolase activity, acting on carbon-nitrogen (but not peptide) bonds, in linear amides"/>
    <property type="evidence" value="ECO:0007669"/>
    <property type="project" value="TreeGrafter"/>
</dbReference>
<dbReference type="GO" id="GO:0016137">
    <property type="term" value="P:glycoside metabolic process"/>
    <property type="evidence" value="ECO:0007669"/>
    <property type="project" value="UniProtKB-ARBA"/>
</dbReference>
<proteinExistence type="predicted"/>
<dbReference type="AlphaFoldDB" id="A0A0D8HL22"/>
<dbReference type="PATRIC" id="fig|1280514.3.peg.1678"/>
<dbReference type="PANTHER" id="PTHR12993:SF11">
    <property type="entry name" value="N-ACETYLGLUCOSAMINYL-PHOSPHATIDYLINOSITOL DE-N-ACETYLASE"/>
    <property type="match status" value="1"/>
</dbReference>
<gene>
    <name evidence="1" type="primary">mca3</name>
    <name evidence="1" type="ORF">AXFE_12880</name>
</gene>
<comment type="caution">
    <text evidence="1">The sequence shown here is derived from an EMBL/GenBank/DDBJ whole genome shotgun (WGS) entry which is preliminary data.</text>
</comment>
<reference evidence="1 2" key="1">
    <citation type="submission" date="2015-01" db="EMBL/GenBank/DDBJ databases">
        <title>Draft genome of the acidophilic iron oxidizer Acidithrix ferrooxidans strain Py-F3.</title>
        <authorList>
            <person name="Poehlein A."/>
            <person name="Eisen S."/>
            <person name="Schloemann M."/>
            <person name="Johnson B.D."/>
            <person name="Daniel R."/>
            <person name="Muehling M."/>
        </authorList>
    </citation>
    <scope>NUCLEOTIDE SEQUENCE [LARGE SCALE GENOMIC DNA]</scope>
    <source>
        <strain evidence="1 2">Py-F3</strain>
    </source>
</reference>
<protein>
    <submittedName>
        <fullName evidence="1">Mycothiol S-conjugate amidase</fullName>
        <ecNumber evidence="1">3.5.1.115</ecNumber>
    </submittedName>
</protein>
<dbReference type="Gene3D" id="3.40.50.10320">
    <property type="entry name" value="LmbE-like"/>
    <property type="match status" value="1"/>
</dbReference>
<dbReference type="STRING" id="1280514.AXFE_12880"/>
<name>A0A0D8HL22_9ACTN</name>
<accession>A0A0D8HL22</accession>
<dbReference type="InterPro" id="IPR024078">
    <property type="entry name" value="LmbE-like_dom_sf"/>
</dbReference>
<dbReference type="Proteomes" id="UP000032360">
    <property type="component" value="Unassembled WGS sequence"/>
</dbReference>
<organism evidence="1 2">
    <name type="scientific">Acidithrix ferrooxidans</name>
    <dbReference type="NCBI Taxonomy" id="1280514"/>
    <lineage>
        <taxon>Bacteria</taxon>
        <taxon>Bacillati</taxon>
        <taxon>Actinomycetota</taxon>
        <taxon>Acidimicrobiia</taxon>
        <taxon>Acidimicrobiales</taxon>
        <taxon>Acidimicrobiaceae</taxon>
        <taxon>Acidithrix</taxon>
    </lineage>
</organism>
<keyword evidence="2" id="KW-1185">Reference proteome</keyword>
<dbReference type="EMBL" id="JXYS01000029">
    <property type="protein sequence ID" value="KJF17791.1"/>
    <property type="molecule type" value="Genomic_DNA"/>
</dbReference>
<keyword evidence="1" id="KW-0378">Hydrolase</keyword>
<dbReference type="RefSeq" id="WP_052605038.1">
    <property type="nucleotide sequence ID" value="NZ_JXYS01000029.1"/>
</dbReference>
<evidence type="ECO:0000313" key="2">
    <source>
        <dbReference type="Proteomes" id="UP000032360"/>
    </source>
</evidence>
<dbReference type="EC" id="3.5.1.115" evidence="1"/>
<dbReference type="PANTHER" id="PTHR12993">
    <property type="entry name" value="N-ACETYLGLUCOSAMINYL-PHOSPHATIDYLINOSITOL DE-N-ACETYLASE-RELATED"/>
    <property type="match status" value="1"/>
</dbReference>
<evidence type="ECO:0000313" key="1">
    <source>
        <dbReference type="EMBL" id="KJF17791.1"/>
    </source>
</evidence>
<dbReference type="OrthoDB" id="158614at2"/>